<dbReference type="HAMAP" id="MF_00123">
    <property type="entry name" value="Arg_tRNA_synth"/>
    <property type="match status" value="1"/>
</dbReference>
<dbReference type="AlphaFoldDB" id="A0A1F4U8C7"/>
<dbReference type="Pfam" id="PF05746">
    <property type="entry name" value="DALR_1"/>
    <property type="match status" value="1"/>
</dbReference>
<dbReference type="NCBIfam" id="TIGR00456">
    <property type="entry name" value="argS"/>
    <property type="match status" value="1"/>
</dbReference>
<dbReference type="GO" id="GO:0005737">
    <property type="term" value="C:cytoplasm"/>
    <property type="evidence" value="ECO:0007669"/>
    <property type="project" value="UniProtKB-SubCell"/>
</dbReference>
<dbReference type="InterPro" id="IPR036695">
    <property type="entry name" value="Arg-tRNA-synth_N_sf"/>
</dbReference>
<dbReference type="EMBL" id="MEUM01000118">
    <property type="protein sequence ID" value="OGC41195.1"/>
    <property type="molecule type" value="Genomic_DNA"/>
</dbReference>
<comment type="similarity">
    <text evidence="2 10 11">Belongs to the class-I aminoacyl-tRNA synthetase family.</text>
</comment>
<dbReference type="FunFam" id="1.10.730.10:FF:000008">
    <property type="entry name" value="Arginine--tRNA ligase"/>
    <property type="match status" value="1"/>
</dbReference>
<evidence type="ECO:0000313" key="14">
    <source>
        <dbReference type="EMBL" id="OGC41195.1"/>
    </source>
</evidence>
<dbReference type="PRINTS" id="PR01038">
    <property type="entry name" value="TRNASYNTHARG"/>
</dbReference>
<feature type="short sequence motif" description="'HIGH' region" evidence="10">
    <location>
        <begin position="110"/>
        <end position="120"/>
    </location>
</feature>
<accession>A0A1F4U8C7</accession>
<evidence type="ECO:0000256" key="7">
    <source>
        <dbReference type="ARBA" id="ARBA00022917"/>
    </source>
</evidence>
<keyword evidence="7 10" id="KW-0648">Protein biosynthesis</keyword>
<comment type="subunit">
    <text evidence="10">Monomer.</text>
</comment>
<evidence type="ECO:0000256" key="9">
    <source>
        <dbReference type="ARBA" id="ARBA00049339"/>
    </source>
</evidence>
<keyword evidence="4 10" id="KW-0436">Ligase</keyword>
<dbReference type="Gene3D" id="3.30.1360.70">
    <property type="entry name" value="Arginyl tRNA synthetase N-terminal domain"/>
    <property type="match status" value="1"/>
</dbReference>
<dbReference type="GO" id="GO:0005524">
    <property type="term" value="F:ATP binding"/>
    <property type="evidence" value="ECO:0007669"/>
    <property type="project" value="UniProtKB-UniRule"/>
</dbReference>
<gene>
    <name evidence="10" type="primary">argS</name>
    <name evidence="14" type="ORF">A2Y85_05175</name>
</gene>
<evidence type="ECO:0000259" key="13">
    <source>
        <dbReference type="SMART" id="SM01016"/>
    </source>
</evidence>
<dbReference type="PANTHER" id="PTHR11956:SF5">
    <property type="entry name" value="ARGININE--TRNA LIGASE, CYTOPLASMIC"/>
    <property type="match status" value="1"/>
</dbReference>
<evidence type="ECO:0000256" key="6">
    <source>
        <dbReference type="ARBA" id="ARBA00022840"/>
    </source>
</evidence>
<dbReference type="InterPro" id="IPR009080">
    <property type="entry name" value="tRNAsynth_Ia_anticodon-bd"/>
</dbReference>
<evidence type="ECO:0000256" key="11">
    <source>
        <dbReference type="RuleBase" id="RU363038"/>
    </source>
</evidence>
<reference evidence="14 15" key="1">
    <citation type="journal article" date="2016" name="Nat. Commun.">
        <title>Thousands of microbial genomes shed light on interconnected biogeochemical processes in an aquifer system.</title>
        <authorList>
            <person name="Anantharaman K."/>
            <person name="Brown C.T."/>
            <person name="Hug L.A."/>
            <person name="Sharon I."/>
            <person name="Castelle C.J."/>
            <person name="Probst A.J."/>
            <person name="Thomas B.C."/>
            <person name="Singh A."/>
            <person name="Wilkins M.J."/>
            <person name="Karaoz U."/>
            <person name="Brodie E.L."/>
            <person name="Williams K.H."/>
            <person name="Hubbard S.S."/>
            <person name="Banfield J.F."/>
        </authorList>
    </citation>
    <scope>NUCLEOTIDE SEQUENCE [LARGE SCALE GENOMIC DNA]</scope>
</reference>
<dbReference type="InterPro" id="IPR008909">
    <property type="entry name" value="DALR_anticod-bd"/>
</dbReference>
<comment type="subcellular location">
    <subcellularLocation>
        <location evidence="1 10">Cytoplasm</location>
    </subcellularLocation>
</comment>
<dbReference type="Gene3D" id="1.10.730.10">
    <property type="entry name" value="Isoleucyl-tRNA Synthetase, Domain 1"/>
    <property type="match status" value="1"/>
</dbReference>
<dbReference type="SMART" id="SM00836">
    <property type="entry name" value="DALR_1"/>
    <property type="match status" value="1"/>
</dbReference>
<dbReference type="InterPro" id="IPR014729">
    <property type="entry name" value="Rossmann-like_a/b/a_fold"/>
</dbReference>
<evidence type="ECO:0000256" key="3">
    <source>
        <dbReference type="ARBA" id="ARBA00022490"/>
    </source>
</evidence>
<dbReference type="SUPFAM" id="SSF47323">
    <property type="entry name" value="Anticodon-binding domain of a subclass of class I aminoacyl-tRNA synthetases"/>
    <property type="match status" value="1"/>
</dbReference>
<comment type="caution">
    <text evidence="14">The sequence shown here is derived from an EMBL/GenBank/DDBJ whole genome shotgun (WGS) entry which is preliminary data.</text>
</comment>
<evidence type="ECO:0000313" key="15">
    <source>
        <dbReference type="Proteomes" id="UP000177025"/>
    </source>
</evidence>
<dbReference type="PANTHER" id="PTHR11956">
    <property type="entry name" value="ARGINYL-TRNA SYNTHETASE"/>
    <property type="match status" value="1"/>
</dbReference>
<feature type="domain" description="Arginyl tRNA synthetase N-terminal" evidence="13">
    <location>
        <begin position="2"/>
        <end position="79"/>
    </location>
</feature>
<dbReference type="Proteomes" id="UP000177025">
    <property type="component" value="Unassembled WGS sequence"/>
</dbReference>
<feature type="domain" description="DALR anticodon binding" evidence="12">
    <location>
        <begin position="406"/>
        <end position="524"/>
    </location>
</feature>
<dbReference type="SMART" id="SM01016">
    <property type="entry name" value="Arg_tRNA_synt_N"/>
    <property type="match status" value="1"/>
</dbReference>
<name>A0A1F4U8C7_UNCW3</name>
<dbReference type="SUPFAM" id="SSF55190">
    <property type="entry name" value="Arginyl-tRNA synthetase (ArgRS), N-terminal 'additional' domain"/>
    <property type="match status" value="1"/>
</dbReference>
<keyword evidence="3 10" id="KW-0963">Cytoplasm</keyword>
<dbReference type="GO" id="GO:0006420">
    <property type="term" value="P:arginyl-tRNA aminoacylation"/>
    <property type="evidence" value="ECO:0007669"/>
    <property type="project" value="UniProtKB-UniRule"/>
</dbReference>
<evidence type="ECO:0000256" key="5">
    <source>
        <dbReference type="ARBA" id="ARBA00022741"/>
    </source>
</evidence>
<evidence type="ECO:0000256" key="1">
    <source>
        <dbReference type="ARBA" id="ARBA00004496"/>
    </source>
</evidence>
<evidence type="ECO:0000256" key="10">
    <source>
        <dbReference type="HAMAP-Rule" id="MF_00123"/>
    </source>
</evidence>
<keyword evidence="5 10" id="KW-0547">Nucleotide-binding</keyword>
<dbReference type="InterPro" id="IPR001278">
    <property type="entry name" value="Arg-tRNA-ligase"/>
</dbReference>
<proteinExistence type="inferred from homology"/>
<evidence type="ECO:0000256" key="8">
    <source>
        <dbReference type="ARBA" id="ARBA00023146"/>
    </source>
</evidence>
<organism evidence="14 15">
    <name type="scientific">candidate division WOR-3 bacterium RBG_13_43_14</name>
    <dbReference type="NCBI Taxonomy" id="1802590"/>
    <lineage>
        <taxon>Bacteria</taxon>
        <taxon>Bacteria division WOR-3</taxon>
    </lineage>
</organism>
<keyword evidence="6 10" id="KW-0067">ATP-binding</keyword>
<evidence type="ECO:0000259" key="12">
    <source>
        <dbReference type="SMART" id="SM00836"/>
    </source>
</evidence>
<dbReference type="InterPro" id="IPR035684">
    <property type="entry name" value="ArgRS_core"/>
</dbReference>
<evidence type="ECO:0000256" key="4">
    <source>
        <dbReference type="ARBA" id="ARBA00022598"/>
    </source>
</evidence>
<dbReference type="EC" id="6.1.1.19" evidence="10"/>
<dbReference type="InterPro" id="IPR005148">
    <property type="entry name" value="Arg-tRNA-synth_N"/>
</dbReference>
<dbReference type="GO" id="GO:0004814">
    <property type="term" value="F:arginine-tRNA ligase activity"/>
    <property type="evidence" value="ECO:0007669"/>
    <property type="project" value="UniProtKB-UniRule"/>
</dbReference>
<dbReference type="Pfam" id="PF03485">
    <property type="entry name" value="Arg_tRNA_synt_N"/>
    <property type="match status" value="1"/>
</dbReference>
<dbReference type="Pfam" id="PF00750">
    <property type="entry name" value="tRNA-synt_1d"/>
    <property type="match status" value="2"/>
</dbReference>
<dbReference type="CDD" id="cd00671">
    <property type="entry name" value="ArgRS_core"/>
    <property type="match status" value="1"/>
</dbReference>
<protein>
    <recommendedName>
        <fullName evidence="10">Arginine--tRNA ligase</fullName>
        <ecNumber evidence="10">6.1.1.19</ecNumber>
    </recommendedName>
    <alternativeName>
        <fullName evidence="10">Arginyl-tRNA synthetase</fullName>
        <shortName evidence="10">ArgRS</shortName>
    </alternativeName>
</protein>
<dbReference type="SUPFAM" id="SSF52374">
    <property type="entry name" value="Nucleotidylyl transferase"/>
    <property type="match status" value="1"/>
</dbReference>
<evidence type="ECO:0000256" key="2">
    <source>
        <dbReference type="ARBA" id="ARBA00005594"/>
    </source>
</evidence>
<comment type="catalytic activity">
    <reaction evidence="9 10">
        <text>tRNA(Arg) + L-arginine + ATP = L-arginyl-tRNA(Arg) + AMP + diphosphate</text>
        <dbReference type="Rhea" id="RHEA:20301"/>
        <dbReference type="Rhea" id="RHEA-COMP:9658"/>
        <dbReference type="Rhea" id="RHEA-COMP:9673"/>
        <dbReference type="ChEBI" id="CHEBI:30616"/>
        <dbReference type="ChEBI" id="CHEBI:32682"/>
        <dbReference type="ChEBI" id="CHEBI:33019"/>
        <dbReference type="ChEBI" id="CHEBI:78442"/>
        <dbReference type="ChEBI" id="CHEBI:78513"/>
        <dbReference type="ChEBI" id="CHEBI:456215"/>
        <dbReference type="EC" id="6.1.1.19"/>
    </reaction>
</comment>
<keyword evidence="8 10" id="KW-0030">Aminoacyl-tRNA synthetase</keyword>
<dbReference type="Gene3D" id="3.40.50.620">
    <property type="entry name" value="HUPs"/>
    <property type="match status" value="1"/>
</dbReference>
<sequence>MIRPKIKKSLSDLFPDEKIVVDTVPRGKQGDYSTNLAFLLASKRNDSPINIANEIAPKIKIPAISRIYVEKPGFVNFEIDRNYLLKHIYENELSFNIDNSRRVLIEFVSANPTGPINIVSARAAAVGDSLVRLLNKVGYDAHSEYYVNDTGKQAEMLAISVAQRIREIHGETPEIPENGYHGKYLIPLAEDIAAQGDIKADKLKEYSINYFVENHRKTLSRFGVTFECWSRESDIRAKQYPETALKKLKNTGKTFEQDGAIFFRATDFGDNRDRVLITSDQRSTYLLNDLGYHIHKIERKYNQLINLLGPDHHGQIKGLIGGIEAMGYPAEFIKIIIIQHVSFKKEGKAVSMSKRTGEIFTLDELIDQVPKDVIRFFFLMRSCSQHLDFDIDLALKQTDENPVYYVQYAHARIMSIIKHGLDQGIDISAEPELGLIEQPEEINLAKHIARYDEVLEDAARAFEPFMVTYYLLDLARIFHYFYQKVKVVSEDKGLSRARIFLIQKAAQVFKQGLDILGISCPDKM</sequence>